<evidence type="ECO:0000313" key="3">
    <source>
        <dbReference type="Proteomes" id="UP001302126"/>
    </source>
</evidence>
<gene>
    <name evidence="2" type="ORF">QBC35DRAFT_505468</name>
</gene>
<keyword evidence="3" id="KW-1185">Reference proteome</keyword>
<proteinExistence type="predicted"/>
<reference evidence="2" key="1">
    <citation type="journal article" date="2023" name="Mol. Phylogenet. Evol.">
        <title>Genome-scale phylogeny and comparative genomics of the fungal order Sordariales.</title>
        <authorList>
            <person name="Hensen N."/>
            <person name="Bonometti L."/>
            <person name="Westerberg I."/>
            <person name="Brannstrom I.O."/>
            <person name="Guillou S."/>
            <person name="Cros-Aarteil S."/>
            <person name="Calhoun S."/>
            <person name="Haridas S."/>
            <person name="Kuo A."/>
            <person name="Mondo S."/>
            <person name="Pangilinan J."/>
            <person name="Riley R."/>
            <person name="LaButti K."/>
            <person name="Andreopoulos B."/>
            <person name="Lipzen A."/>
            <person name="Chen C."/>
            <person name="Yan M."/>
            <person name="Daum C."/>
            <person name="Ng V."/>
            <person name="Clum A."/>
            <person name="Steindorff A."/>
            <person name="Ohm R.A."/>
            <person name="Martin F."/>
            <person name="Silar P."/>
            <person name="Natvig D.O."/>
            <person name="Lalanne C."/>
            <person name="Gautier V."/>
            <person name="Ament-Velasquez S.L."/>
            <person name="Kruys A."/>
            <person name="Hutchinson M.I."/>
            <person name="Powell A.J."/>
            <person name="Barry K."/>
            <person name="Miller A.N."/>
            <person name="Grigoriev I.V."/>
            <person name="Debuchy R."/>
            <person name="Gladieux P."/>
            <person name="Hiltunen Thoren M."/>
            <person name="Johannesson H."/>
        </authorList>
    </citation>
    <scope>NUCLEOTIDE SEQUENCE</scope>
    <source>
        <strain evidence="2">PSN309</strain>
    </source>
</reference>
<reference evidence="2" key="2">
    <citation type="submission" date="2023-05" db="EMBL/GenBank/DDBJ databases">
        <authorList>
            <consortium name="Lawrence Berkeley National Laboratory"/>
            <person name="Steindorff A."/>
            <person name="Hensen N."/>
            <person name="Bonometti L."/>
            <person name="Westerberg I."/>
            <person name="Brannstrom I.O."/>
            <person name="Guillou S."/>
            <person name="Cros-Aarteil S."/>
            <person name="Calhoun S."/>
            <person name="Haridas S."/>
            <person name="Kuo A."/>
            <person name="Mondo S."/>
            <person name="Pangilinan J."/>
            <person name="Riley R."/>
            <person name="Labutti K."/>
            <person name="Andreopoulos B."/>
            <person name="Lipzen A."/>
            <person name="Chen C."/>
            <person name="Yanf M."/>
            <person name="Daum C."/>
            <person name="Ng V."/>
            <person name="Clum A."/>
            <person name="Ohm R."/>
            <person name="Martin F."/>
            <person name="Silar P."/>
            <person name="Natvig D."/>
            <person name="Lalanne C."/>
            <person name="Gautier V."/>
            <person name="Ament-Velasquez S.L."/>
            <person name="Kruys A."/>
            <person name="Hutchinson M.I."/>
            <person name="Powell A.J."/>
            <person name="Barry K."/>
            <person name="Miller A.N."/>
            <person name="Grigoriev I.V."/>
            <person name="Debuchy R."/>
            <person name="Gladieux P."/>
            <person name="Thoren M.H."/>
            <person name="Johannesson H."/>
        </authorList>
    </citation>
    <scope>NUCLEOTIDE SEQUENCE</scope>
    <source>
        <strain evidence="2">PSN309</strain>
    </source>
</reference>
<evidence type="ECO:0000256" key="1">
    <source>
        <dbReference type="SAM" id="SignalP"/>
    </source>
</evidence>
<dbReference type="EMBL" id="MU864479">
    <property type="protein sequence ID" value="KAK4184666.1"/>
    <property type="molecule type" value="Genomic_DNA"/>
</dbReference>
<evidence type="ECO:0000313" key="2">
    <source>
        <dbReference type="EMBL" id="KAK4184666.1"/>
    </source>
</evidence>
<evidence type="ECO:0008006" key="4">
    <source>
        <dbReference type="Google" id="ProtNLM"/>
    </source>
</evidence>
<comment type="caution">
    <text evidence="2">The sequence shown here is derived from an EMBL/GenBank/DDBJ whole genome shotgun (WGS) entry which is preliminary data.</text>
</comment>
<keyword evidence="1" id="KW-0732">Signal</keyword>
<sequence>MFPQTLLLLFLSATASIATVVKPKPKPPLKPYLLHTLTTFSPSGRPGSSPWSLVNLTFSDLEFNNNVTCGAKYTWEDPLWNNVTECAHTPTTKDKYTKYSFQMLKPTASGEGASLLNNFMLHLRHDAEKGVYVATQRFNFDSDRNIGGLCSASGVCSFGLREEVRPYYIHQTKLER</sequence>
<accession>A0AAN6WNQ3</accession>
<feature type="signal peptide" evidence="1">
    <location>
        <begin position="1"/>
        <end position="18"/>
    </location>
</feature>
<protein>
    <recommendedName>
        <fullName evidence="4">AA1-like domain-containing protein</fullName>
    </recommendedName>
</protein>
<dbReference type="AlphaFoldDB" id="A0AAN6WNQ3"/>
<name>A0AAN6WNQ3_9PEZI</name>
<dbReference type="Proteomes" id="UP001302126">
    <property type="component" value="Unassembled WGS sequence"/>
</dbReference>
<organism evidence="2 3">
    <name type="scientific">Podospora australis</name>
    <dbReference type="NCBI Taxonomy" id="1536484"/>
    <lineage>
        <taxon>Eukaryota</taxon>
        <taxon>Fungi</taxon>
        <taxon>Dikarya</taxon>
        <taxon>Ascomycota</taxon>
        <taxon>Pezizomycotina</taxon>
        <taxon>Sordariomycetes</taxon>
        <taxon>Sordariomycetidae</taxon>
        <taxon>Sordariales</taxon>
        <taxon>Podosporaceae</taxon>
        <taxon>Podospora</taxon>
    </lineage>
</organism>
<feature type="chain" id="PRO_5042926482" description="AA1-like domain-containing protein" evidence="1">
    <location>
        <begin position="19"/>
        <end position="176"/>
    </location>
</feature>